<sequence length="147" mass="17213">MNLEHIKPSTLTDEERITYINWLLVELNNHTDPFSSVMNRIRKMSEDFDTLHRDAYHLLECVDSGEVKLSASERIKLFNKMVNNEGDRRKNKELLERGEALETLLREKPVPIYRTTVQNDISQLGNKHKGIRDKAKDRGILLKEKLL</sequence>
<accession>F1D1F6</accession>
<dbReference type="KEGG" id="vg:10228613"/>
<gene>
    <name evidence="1" type="primary">ORF133</name>
</gene>
<dbReference type="RefSeq" id="YP_004251075.1">
    <property type="nucleotide sequence ID" value="NC_015157.1"/>
</dbReference>
<evidence type="ECO:0000313" key="2">
    <source>
        <dbReference type="Proteomes" id="UP000007502"/>
    </source>
</evidence>
<name>F1D1F6_9CAUD</name>
<dbReference type="GeneID" id="10228613"/>
<evidence type="ECO:0000313" key="1">
    <source>
        <dbReference type="EMBL" id="ADX87950.1"/>
    </source>
</evidence>
<protein>
    <submittedName>
        <fullName evidence="1">Uncharacterized protein ORF133</fullName>
    </submittedName>
</protein>
<dbReference type="EMBL" id="HQ641347">
    <property type="protein sequence ID" value="ADX87950.1"/>
    <property type="molecule type" value="Genomic_DNA"/>
</dbReference>
<dbReference type="Proteomes" id="UP000007502">
    <property type="component" value="Segment"/>
</dbReference>
<reference evidence="1 2" key="1">
    <citation type="journal article" date="2011" name="MBio">
        <title>Evidence of a dominant lineage of Vibrio cholerae-specific lytic bacteriophages shed by cholera patients over a 10-year period in Dhaka, Bangladesh.</title>
        <authorList>
            <person name="Seed K.D."/>
            <person name="Bodi K.L."/>
            <person name="Kropinski A.M."/>
            <person name="Ackermann H.W."/>
            <person name="Calderwood S.B."/>
            <person name="Qadri F."/>
            <person name="Camilli A."/>
        </authorList>
    </citation>
    <scope>NUCLEOTIDE SEQUENCE [LARGE SCALE GENOMIC DNA]</scope>
</reference>
<keyword evidence="2" id="KW-1185">Reference proteome</keyword>
<organism evidence="1 2">
    <name type="scientific">Vibrio phage ICP1</name>
    <dbReference type="NCBI Taxonomy" id="979525"/>
    <lineage>
        <taxon>Viruses</taxon>
        <taxon>Duplodnaviria</taxon>
        <taxon>Heunggongvirae</taxon>
        <taxon>Uroviricota</taxon>
        <taxon>Caudoviricetes</taxon>
        <taxon>Mohonavirus</taxon>
        <taxon>Mohonavirus ICP1</taxon>
    </lineage>
</organism>
<proteinExistence type="predicted"/>